<sequence>MTDKKKILIVEDHPIFRWGLSELINQEPDMVVCGDATDAAGAWKAIERLKPDLIIADITLENSDGIDLTKEVNRRNKGIPVLILSMHDQFLYAERALHAGARGYIMKQEAMENVVTAIRQVLVGKIYLNEKVKDQILFNLADRPAGNNRSPLDRLTDRELEVFRMIGKGFSTREIASKLHLSIKTIGTYRERIKEKLNLKHANELVRHAVHWEKTGEVPEEEPLP</sequence>
<dbReference type="InterPro" id="IPR000792">
    <property type="entry name" value="Tscrpt_reg_LuxR_C"/>
</dbReference>
<evidence type="ECO:0000256" key="5">
    <source>
        <dbReference type="PROSITE-ProRule" id="PRU00169"/>
    </source>
</evidence>
<dbReference type="PROSITE" id="PS00622">
    <property type="entry name" value="HTH_LUXR_1"/>
    <property type="match status" value="1"/>
</dbReference>
<dbReference type="AlphaFoldDB" id="A0A5K7Z8D6"/>
<dbReference type="OrthoDB" id="9780312at2"/>
<keyword evidence="3 8" id="KW-0238">DNA-binding</keyword>
<evidence type="ECO:0000256" key="4">
    <source>
        <dbReference type="ARBA" id="ARBA00023163"/>
    </source>
</evidence>
<dbReference type="PROSITE" id="PS50110">
    <property type="entry name" value="RESPONSE_REGULATORY"/>
    <property type="match status" value="1"/>
</dbReference>
<dbReference type="GO" id="GO:0003677">
    <property type="term" value="F:DNA binding"/>
    <property type="evidence" value="ECO:0007669"/>
    <property type="project" value="UniProtKB-KW"/>
</dbReference>
<dbReference type="InterPro" id="IPR039420">
    <property type="entry name" value="WalR-like"/>
</dbReference>
<dbReference type="GO" id="GO:0000160">
    <property type="term" value="P:phosphorelay signal transduction system"/>
    <property type="evidence" value="ECO:0007669"/>
    <property type="project" value="InterPro"/>
</dbReference>
<keyword evidence="2" id="KW-0805">Transcription regulation</keyword>
<dbReference type="SUPFAM" id="SSF46894">
    <property type="entry name" value="C-terminal effector domain of the bipartite response regulators"/>
    <property type="match status" value="1"/>
</dbReference>
<dbReference type="InterPro" id="IPR016032">
    <property type="entry name" value="Sig_transdc_resp-reg_C-effctor"/>
</dbReference>
<feature type="domain" description="HTH luxR-type" evidence="6">
    <location>
        <begin position="148"/>
        <end position="213"/>
    </location>
</feature>
<dbReference type="PRINTS" id="PR00038">
    <property type="entry name" value="HTHLUXR"/>
</dbReference>
<dbReference type="KEGG" id="dwd:DSCW_35400"/>
<proteinExistence type="predicted"/>
<name>A0A5K7Z8D6_9BACT</name>
<gene>
    <name evidence="8" type="ORF">DSCW_35400</name>
</gene>
<dbReference type="InterPro" id="IPR011006">
    <property type="entry name" value="CheY-like_superfamily"/>
</dbReference>
<dbReference type="EMBL" id="AP021875">
    <property type="protein sequence ID" value="BBO76123.1"/>
    <property type="molecule type" value="Genomic_DNA"/>
</dbReference>
<evidence type="ECO:0000256" key="1">
    <source>
        <dbReference type="ARBA" id="ARBA00022553"/>
    </source>
</evidence>
<feature type="domain" description="Response regulatory" evidence="7">
    <location>
        <begin position="6"/>
        <end position="122"/>
    </location>
</feature>
<dbReference type="InterPro" id="IPR001789">
    <property type="entry name" value="Sig_transdc_resp-reg_receiver"/>
</dbReference>
<dbReference type="Pfam" id="PF00196">
    <property type="entry name" value="GerE"/>
    <property type="match status" value="1"/>
</dbReference>
<evidence type="ECO:0000256" key="3">
    <source>
        <dbReference type="ARBA" id="ARBA00023125"/>
    </source>
</evidence>
<protein>
    <submittedName>
        <fullName evidence="8">DNA-binding response regulator</fullName>
    </submittedName>
</protein>
<dbReference type="GO" id="GO:0006355">
    <property type="term" value="P:regulation of DNA-templated transcription"/>
    <property type="evidence" value="ECO:0007669"/>
    <property type="project" value="InterPro"/>
</dbReference>
<feature type="modified residue" description="4-aspartylphosphate" evidence="5">
    <location>
        <position position="57"/>
    </location>
</feature>
<dbReference type="SMART" id="SM00421">
    <property type="entry name" value="HTH_LUXR"/>
    <property type="match status" value="1"/>
</dbReference>
<organism evidence="8 9">
    <name type="scientific">Desulfosarcina widdelii</name>
    <dbReference type="NCBI Taxonomy" id="947919"/>
    <lineage>
        <taxon>Bacteria</taxon>
        <taxon>Pseudomonadati</taxon>
        <taxon>Thermodesulfobacteriota</taxon>
        <taxon>Desulfobacteria</taxon>
        <taxon>Desulfobacterales</taxon>
        <taxon>Desulfosarcinaceae</taxon>
        <taxon>Desulfosarcina</taxon>
    </lineage>
</organism>
<dbReference type="Gene3D" id="3.40.50.2300">
    <property type="match status" value="1"/>
</dbReference>
<dbReference type="CDD" id="cd17535">
    <property type="entry name" value="REC_NarL-like"/>
    <property type="match status" value="1"/>
</dbReference>
<keyword evidence="1 5" id="KW-0597">Phosphoprotein</keyword>
<evidence type="ECO:0000256" key="2">
    <source>
        <dbReference type="ARBA" id="ARBA00023015"/>
    </source>
</evidence>
<evidence type="ECO:0000259" key="6">
    <source>
        <dbReference type="PROSITE" id="PS50043"/>
    </source>
</evidence>
<dbReference type="CDD" id="cd06170">
    <property type="entry name" value="LuxR_C_like"/>
    <property type="match status" value="1"/>
</dbReference>
<dbReference type="PANTHER" id="PTHR43214">
    <property type="entry name" value="TWO-COMPONENT RESPONSE REGULATOR"/>
    <property type="match status" value="1"/>
</dbReference>
<evidence type="ECO:0000259" key="7">
    <source>
        <dbReference type="PROSITE" id="PS50110"/>
    </source>
</evidence>
<dbReference type="SMART" id="SM00448">
    <property type="entry name" value="REC"/>
    <property type="match status" value="1"/>
</dbReference>
<dbReference type="Proteomes" id="UP000427769">
    <property type="component" value="Chromosome"/>
</dbReference>
<keyword evidence="4" id="KW-0804">Transcription</keyword>
<dbReference type="InterPro" id="IPR058245">
    <property type="entry name" value="NreC/VraR/RcsB-like_REC"/>
</dbReference>
<evidence type="ECO:0000313" key="8">
    <source>
        <dbReference type="EMBL" id="BBO76123.1"/>
    </source>
</evidence>
<dbReference type="Pfam" id="PF00072">
    <property type="entry name" value="Response_reg"/>
    <property type="match status" value="1"/>
</dbReference>
<dbReference type="SUPFAM" id="SSF52172">
    <property type="entry name" value="CheY-like"/>
    <property type="match status" value="1"/>
</dbReference>
<dbReference type="RefSeq" id="WP_155304979.1">
    <property type="nucleotide sequence ID" value="NZ_AP021875.1"/>
</dbReference>
<evidence type="ECO:0000313" key="9">
    <source>
        <dbReference type="Proteomes" id="UP000427769"/>
    </source>
</evidence>
<reference evidence="8 9" key="1">
    <citation type="submission" date="2019-11" db="EMBL/GenBank/DDBJ databases">
        <title>Comparative genomics of hydrocarbon-degrading Desulfosarcina strains.</title>
        <authorList>
            <person name="Watanabe M."/>
            <person name="Kojima H."/>
            <person name="Fukui M."/>
        </authorList>
    </citation>
    <scope>NUCLEOTIDE SEQUENCE [LARGE SCALE GENOMIC DNA]</scope>
    <source>
        <strain evidence="8 9">PP31</strain>
    </source>
</reference>
<dbReference type="PROSITE" id="PS50043">
    <property type="entry name" value="HTH_LUXR_2"/>
    <property type="match status" value="1"/>
</dbReference>
<accession>A0A5K7Z8D6</accession>
<dbReference type="PANTHER" id="PTHR43214:SF41">
    <property type="entry name" value="NITRATE_NITRITE RESPONSE REGULATOR PROTEIN NARP"/>
    <property type="match status" value="1"/>
</dbReference>
<keyword evidence="9" id="KW-1185">Reference proteome</keyword>